<name>A0A6P3FZ36_OCTDE</name>
<evidence type="ECO:0000256" key="8">
    <source>
        <dbReference type="SAM" id="SignalP"/>
    </source>
</evidence>
<gene>
    <name evidence="11" type="primary">LOC101577446</name>
</gene>
<evidence type="ECO:0000256" key="2">
    <source>
        <dbReference type="ARBA" id="ARBA00022729"/>
    </source>
</evidence>
<dbReference type="InterPro" id="IPR018114">
    <property type="entry name" value="TRYPSIN_HIS"/>
</dbReference>
<evidence type="ECO:0000259" key="9">
    <source>
        <dbReference type="PROSITE" id="PS50240"/>
    </source>
</evidence>
<dbReference type="FunFam" id="2.40.10.10:FF:000005">
    <property type="entry name" value="Serine protease 37"/>
    <property type="match status" value="1"/>
</dbReference>
<keyword evidence="5" id="KW-0865">Zymogen</keyword>
<dbReference type="Proteomes" id="UP000515203">
    <property type="component" value="Unplaced"/>
</dbReference>
<dbReference type="CDD" id="cd00190">
    <property type="entry name" value="Tryp_SPc"/>
    <property type="match status" value="1"/>
</dbReference>
<proteinExistence type="predicted"/>
<reference evidence="11" key="1">
    <citation type="submission" date="2025-08" db="UniProtKB">
        <authorList>
            <consortium name="RefSeq"/>
        </authorList>
    </citation>
    <scope>IDENTIFICATION</scope>
</reference>
<dbReference type="PROSITE" id="PS00135">
    <property type="entry name" value="TRYPSIN_SER"/>
    <property type="match status" value="1"/>
</dbReference>
<dbReference type="RefSeq" id="XP_004648652.1">
    <property type="nucleotide sequence ID" value="XM_004648595.1"/>
</dbReference>
<dbReference type="PRINTS" id="PR00722">
    <property type="entry name" value="CHYMOTRYPSIN"/>
</dbReference>
<evidence type="ECO:0000256" key="5">
    <source>
        <dbReference type="ARBA" id="ARBA00023145"/>
    </source>
</evidence>
<feature type="domain" description="Peptidase S1" evidence="9">
    <location>
        <begin position="21"/>
        <end position="246"/>
    </location>
</feature>
<dbReference type="PROSITE" id="PS50240">
    <property type="entry name" value="TRYPSIN_DOM"/>
    <property type="match status" value="1"/>
</dbReference>
<keyword evidence="2 8" id="KW-0732">Signal</keyword>
<dbReference type="PROSITE" id="PS00134">
    <property type="entry name" value="TRYPSIN_HIS"/>
    <property type="match status" value="1"/>
</dbReference>
<feature type="signal peptide" evidence="8">
    <location>
        <begin position="1"/>
        <end position="18"/>
    </location>
</feature>
<organism evidence="10 11">
    <name type="scientific">Octodon degus</name>
    <name type="common">Degu</name>
    <name type="synonym">Sciurus degus</name>
    <dbReference type="NCBI Taxonomy" id="10160"/>
    <lineage>
        <taxon>Eukaryota</taxon>
        <taxon>Metazoa</taxon>
        <taxon>Chordata</taxon>
        <taxon>Craniata</taxon>
        <taxon>Vertebrata</taxon>
        <taxon>Euteleostomi</taxon>
        <taxon>Mammalia</taxon>
        <taxon>Eutheria</taxon>
        <taxon>Euarchontoglires</taxon>
        <taxon>Glires</taxon>
        <taxon>Rodentia</taxon>
        <taxon>Hystricomorpha</taxon>
        <taxon>Octodontidae</taxon>
        <taxon>Octodon</taxon>
    </lineage>
</organism>
<evidence type="ECO:0000313" key="10">
    <source>
        <dbReference type="Proteomes" id="UP000515203"/>
    </source>
</evidence>
<dbReference type="GO" id="GO:0004252">
    <property type="term" value="F:serine-type endopeptidase activity"/>
    <property type="evidence" value="ECO:0007669"/>
    <property type="project" value="InterPro"/>
</dbReference>
<keyword evidence="1 7" id="KW-0645">Protease</keyword>
<sequence>MLCILLLLAFILTPRTRAGEIIRGHEAKPHSLPYMAYIEFTYATEIFACGGLLIHEQFVLTAAHCFDRDLESQHEKTIILLGAHNIKKHEKTQQSILVKEQFTHPHYNLPNNNDIMLLQLKEKAKLSKEVQILELPKRETRVMPGDLCQVAGWGLIDRKTLPDTLQEVEMTVQTDKECETRYANYNSATQMCAGDPKLKKGAYDGDSGGPFICNNVVQAIVCFGNSKGILYTKLSPYIDWIEKTMQHLLLQQANEASSLRNHQFMA</sequence>
<protein>
    <submittedName>
        <fullName evidence="11">Granzyme H-like</fullName>
    </submittedName>
</protein>
<evidence type="ECO:0000256" key="6">
    <source>
        <dbReference type="ARBA" id="ARBA00023157"/>
    </source>
</evidence>
<keyword evidence="10" id="KW-1185">Reference proteome</keyword>
<dbReference type="SMART" id="SM00020">
    <property type="entry name" value="Tryp_SPc"/>
    <property type="match status" value="1"/>
</dbReference>
<dbReference type="InterPro" id="IPR009003">
    <property type="entry name" value="Peptidase_S1_PA"/>
</dbReference>
<dbReference type="PANTHER" id="PTHR24271:SF81">
    <property type="entry name" value="GRANZYME B"/>
    <property type="match status" value="1"/>
</dbReference>
<dbReference type="GO" id="GO:0005737">
    <property type="term" value="C:cytoplasm"/>
    <property type="evidence" value="ECO:0007669"/>
    <property type="project" value="TreeGrafter"/>
</dbReference>
<dbReference type="InterPro" id="IPR043504">
    <property type="entry name" value="Peptidase_S1_PA_chymotrypsin"/>
</dbReference>
<dbReference type="InterPro" id="IPR033116">
    <property type="entry name" value="TRYPSIN_SER"/>
</dbReference>
<dbReference type="InParanoid" id="A0A6P3FZ36"/>
<feature type="chain" id="PRO_5027640387" evidence="8">
    <location>
        <begin position="19"/>
        <end position="266"/>
    </location>
</feature>
<dbReference type="Pfam" id="PF00089">
    <property type="entry name" value="Trypsin"/>
    <property type="match status" value="1"/>
</dbReference>
<evidence type="ECO:0000256" key="7">
    <source>
        <dbReference type="RuleBase" id="RU363034"/>
    </source>
</evidence>
<dbReference type="GeneID" id="101577446"/>
<dbReference type="PANTHER" id="PTHR24271">
    <property type="entry name" value="KALLIKREIN-RELATED"/>
    <property type="match status" value="1"/>
</dbReference>
<evidence type="ECO:0000256" key="4">
    <source>
        <dbReference type="ARBA" id="ARBA00022825"/>
    </source>
</evidence>
<evidence type="ECO:0000256" key="1">
    <source>
        <dbReference type="ARBA" id="ARBA00022670"/>
    </source>
</evidence>
<keyword evidence="3 7" id="KW-0378">Hydrolase</keyword>
<keyword evidence="6" id="KW-1015">Disulfide bond</keyword>
<dbReference type="InterPro" id="IPR001314">
    <property type="entry name" value="Peptidase_S1A"/>
</dbReference>
<dbReference type="OrthoDB" id="5565075at2759"/>
<dbReference type="GO" id="GO:0006508">
    <property type="term" value="P:proteolysis"/>
    <property type="evidence" value="ECO:0007669"/>
    <property type="project" value="UniProtKB-KW"/>
</dbReference>
<dbReference type="Gene3D" id="2.40.10.10">
    <property type="entry name" value="Trypsin-like serine proteases"/>
    <property type="match status" value="2"/>
</dbReference>
<keyword evidence="4 7" id="KW-0720">Serine protease</keyword>
<accession>A0A6P3FZ36</accession>
<evidence type="ECO:0000313" key="11">
    <source>
        <dbReference type="RefSeq" id="XP_004648652.1"/>
    </source>
</evidence>
<dbReference type="InterPro" id="IPR001254">
    <property type="entry name" value="Trypsin_dom"/>
</dbReference>
<dbReference type="SUPFAM" id="SSF50494">
    <property type="entry name" value="Trypsin-like serine proteases"/>
    <property type="match status" value="1"/>
</dbReference>
<evidence type="ECO:0000256" key="3">
    <source>
        <dbReference type="ARBA" id="ARBA00022801"/>
    </source>
</evidence>
<dbReference type="AlphaFoldDB" id="A0A6P3FZ36"/>